<dbReference type="OrthoDB" id="72441at2759"/>
<dbReference type="PANTHER" id="PTHR23250:SF1">
    <property type="entry name" value="TECTONIN BETA-PROPELLER REPEAT-CONTAINING PROTEIN 1"/>
    <property type="match status" value="1"/>
</dbReference>
<dbReference type="InterPro" id="IPR051513">
    <property type="entry name" value="Tectonin_beta-prop"/>
</dbReference>
<feature type="compositionally biased region" description="Low complexity" evidence="1">
    <location>
        <begin position="128"/>
        <end position="146"/>
    </location>
</feature>
<dbReference type="InterPro" id="IPR006614">
    <property type="entry name" value="Peroxin/Ferlin"/>
</dbReference>
<evidence type="ECO:0000313" key="4">
    <source>
        <dbReference type="Proteomes" id="UP000007963"/>
    </source>
</evidence>
<dbReference type="eggNOG" id="ENOG502S2MG">
    <property type="taxonomic scope" value="Eukaryota"/>
</dbReference>
<evidence type="ECO:0000259" key="2">
    <source>
        <dbReference type="SMART" id="SM00694"/>
    </source>
</evidence>
<feature type="region of interest" description="Disordered" evidence="1">
    <location>
        <begin position="300"/>
        <end position="330"/>
    </location>
</feature>
<dbReference type="Proteomes" id="UP000007963">
    <property type="component" value="Unassembled WGS sequence"/>
</dbReference>
<dbReference type="STRING" id="341663.Q0CP69"/>
<reference evidence="4" key="1">
    <citation type="submission" date="2005-09" db="EMBL/GenBank/DDBJ databases">
        <title>Annotation of the Aspergillus terreus NIH2624 genome.</title>
        <authorList>
            <person name="Birren B.W."/>
            <person name="Lander E.S."/>
            <person name="Galagan J.E."/>
            <person name="Nusbaum C."/>
            <person name="Devon K."/>
            <person name="Henn M."/>
            <person name="Ma L.-J."/>
            <person name="Jaffe D.B."/>
            <person name="Butler J."/>
            <person name="Alvarez P."/>
            <person name="Gnerre S."/>
            <person name="Grabherr M."/>
            <person name="Kleber M."/>
            <person name="Mauceli E.W."/>
            <person name="Brockman W."/>
            <person name="Rounsley S."/>
            <person name="Young S.K."/>
            <person name="LaButti K."/>
            <person name="Pushparaj V."/>
            <person name="DeCaprio D."/>
            <person name="Crawford M."/>
            <person name="Koehrsen M."/>
            <person name="Engels R."/>
            <person name="Montgomery P."/>
            <person name="Pearson M."/>
            <person name="Howarth C."/>
            <person name="Larson L."/>
            <person name="Luoma S."/>
            <person name="White J."/>
            <person name="Alvarado L."/>
            <person name="Kodira C.D."/>
            <person name="Zeng Q."/>
            <person name="Oleary S."/>
            <person name="Yandava C."/>
            <person name="Denning D.W."/>
            <person name="Nierman W.C."/>
            <person name="Milne T."/>
            <person name="Madden K."/>
        </authorList>
    </citation>
    <scope>NUCLEOTIDE SEQUENCE [LARGE SCALE GENOMIC DNA]</scope>
    <source>
        <strain evidence="4">NIH 2624 / FGSC A1156</strain>
    </source>
</reference>
<protein>
    <recommendedName>
        <fullName evidence="2">Peroxin/Ferlin domain-containing protein</fullName>
    </recommendedName>
</protein>
<gene>
    <name evidence="3" type="ORF">ATEG_04515</name>
</gene>
<feature type="compositionally biased region" description="Basic and acidic residues" evidence="1">
    <location>
        <begin position="637"/>
        <end position="652"/>
    </location>
</feature>
<dbReference type="OMA" id="YLFRCLE"/>
<dbReference type="Gene3D" id="1.25.40.10">
    <property type="entry name" value="Tetratricopeptide repeat domain"/>
    <property type="match status" value="1"/>
</dbReference>
<dbReference type="GeneID" id="4320322"/>
<feature type="region of interest" description="Disordered" evidence="1">
    <location>
        <begin position="65"/>
        <end position="94"/>
    </location>
</feature>
<evidence type="ECO:0000256" key="1">
    <source>
        <dbReference type="SAM" id="MobiDB-lite"/>
    </source>
</evidence>
<dbReference type="HOGENOM" id="CLU_259195_0_0_1"/>
<evidence type="ECO:0000313" key="3">
    <source>
        <dbReference type="EMBL" id="EAU34962.1"/>
    </source>
</evidence>
<organism evidence="3 4">
    <name type="scientific">Aspergillus terreus (strain NIH 2624 / FGSC A1156)</name>
    <dbReference type="NCBI Taxonomy" id="341663"/>
    <lineage>
        <taxon>Eukaryota</taxon>
        <taxon>Fungi</taxon>
        <taxon>Dikarya</taxon>
        <taxon>Ascomycota</taxon>
        <taxon>Pezizomycotina</taxon>
        <taxon>Eurotiomycetes</taxon>
        <taxon>Eurotiomycetidae</taxon>
        <taxon>Eurotiales</taxon>
        <taxon>Aspergillaceae</taxon>
        <taxon>Aspergillus</taxon>
        <taxon>Aspergillus subgen. Circumdati</taxon>
    </lineage>
</organism>
<dbReference type="VEuPathDB" id="FungiDB:ATEG_04515"/>
<dbReference type="RefSeq" id="XP_001213693.1">
    <property type="nucleotide sequence ID" value="XM_001213693.1"/>
</dbReference>
<dbReference type="SMART" id="SM00694">
    <property type="entry name" value="DysFC"/>
    <property type="match status" value="1"/>
</dbReference>
<accession>Q0CP69</accession>
<dbReference type="GO" id="GO:0016020">
    <property type="term" value="C:membrane"/>
    <property type="evidence" value="ECO:0007669"/>
    <property type="project" value="InterPro"/>
</dbReference>
<dbReference type="EMBL" id="CH476599">
    <property type="protein sequence ID" value="EAU34962.1"/>
    <property type="molecule type" value="Genomic_DNA"/>
</dbReference>
<feature type="region of interest" description="Disordered" evidence="1">
    <location>
        <begin position="617"/>
        <end position="659"/>
    </location>
</feature>
<dbReference type="PANTHER" id="PTHR23250">
    <property type="entry name" value="DYSFERLIN-RELATED"/>
    <property type="match status" value="1"/>
</dbReference>
<dbReference type="InterPro" id="IPR011990">
    <property type="entry name" value="TPR-like_helical_dom_sf"/>
</dbReference>
<feature type="region of interest" description="Disordered" evidence="1">
    <location>
        <begin position="116"/>
        <end position="153"/>
    </location>
</feature>
<name>Q0CP69_ASPTN</name>
<feature type="region of interest" description="Disordered" evidence="1">
    <location>
        <begin position="580"/>
        <end position="605"/>
    </location>
</feature>
<feature type="region of interest" description="Disordered" evidence="1">
    <location>
        <begin position="1"/>
        <end position="52"/>
    </location>
</feature>
<proteinExistence type="predicted"/>
<feature type="domain" description="Peroxin/Ferlin" evidence="2">
    <location>
        <begin position="232"/>
        <end position="267"/>
    </location>
</feature>
<sequence length="1329" mass="150660">MAENTIHLVDNTAPVRRFSEDEPEDAISQIPTATTDRSKNGSRRWRTPSVRASLRNRRYAKWQPERLGISDTNGSDARDESELSRAGTNTNTLGAESLASVSSFPTTEQHGVEAADFASSGGEHNNDTQGPGSGTRSGSQSGSGTHAHTHAHGLKPGSELDILYENQRGWFFFGIPLYSHSSLLNFDPCAWVTGDLRDSPVNITNAQLPDPSWEWAWKSWYVDMSGDVDDQGWQYSFSFSSTAWHGSHPWFHSFVRRRRWVRLRVKRAPERSRQGRTEFEMAHRLNEDYFTIHSASKSRAASVSEPASRMTSGRSGRAATRPDDTAPPLDEIANIPTLLHAMRMAVVDREKIDALDRFLHEGGHELYYLDEKMPEIMSLFVFQESRWQFVTHMTNFIDELSHEESLSNDTAAEDIRRQKEYLTKAVETANRHLTGPELFSAQTEMLNLTPIARKGSLVSKHSRNFSAPPITNGGHIKGIPRQAETRRQFIILCDFRELLLHKNRLTNEDTALTFPSNTLFPFHDRDDASPASFPMFSRGHPCLKRRGLAAVLDTVAAGPEEPLLFLYPRWFTSGARARKPISSIKSPSPGSRSSRRLSFGPPSRRWISSNSAVGATALPVDNMPRRTSSPNAAEVSPADRSETKAKTQKQEASDVSPKRRHVFNAFADITPSTPPSAPRNIARNTRSADKALVAMKRLSVRDRRKLRYRLFLSKQLQERGVKTRSNQWTKIRDLLERLQEEARVWAKKGTKQKELLIPEETVALLAGVTDMAMKENIWYVPVHNGCRVHVLHPLESEGQYRKVILSGSERVVELVGDRIMHARDLQARGAPLVDIRKPRLPVFPSIDAMKRKGHEVPLVRGVWDFYSARGRPAKLDLILAASENLSTVREFAEHVEELTRSQALAYKRINGHPQAPVQRRIAKALVKLFLDDANRDLLSTAALNRALAFLCEHDLLRFAKMVFLRAEHVATVDTFNILLKSAAKRQDARFFRQYLLVMSRMNIRPDSYTWVAFLDCLVSPKAKANMVIYTLQKGYLNQTGAVRSALQLTIQDTFLTHLESGKSVDSFFNMAIDTYGTNWFPPSLINQMFSVTVRLRNFQAMDRLLEICKQQGFSLNSSTVNQIIVLFRSDIFSALRYVWRCVDQPEKKLRKDAWERLFLIAFKGRHYNICRVLWRYACFNGTVSYKMKQSVLTSLARNVARKKGKDVDNVWRTSAGKVIVGVDLHLASYPQKRALLDGVPPEFHENPVAYLASGFKADGEDRERQLRLAAMLTQRDIEVGPWYRPSRPLGIMLEAAAVMDLEWKNTPRPTQWLMQNAINVPVTQSVYPR</sequence>